<proteinExistence type="predicted"/>
<organism evidence="2 3">
    <name type="scientific">Eragrostis curvula</name>
    <name type="common">weeping love grass</name>
    <dbReference type="NCBI Taxonomy" id="38414"/>
    <lineage>
        <taxon>Eukaryota</taxon>
        <taxon>Viridiplantae</taxon>
        <taxon>Streptophyta</taxon>
        <taxon>Embryophyta</taxon>
        <taxon>Tracheophyta</taxon>
        <taxon>Spermatophyta</taxon>
        <taxon>Magnoliopsida</taxon>
        <taxon>Liliopsida</taxon>
        <taxon>Poales</taxon>
        <taxon>Poaceae</taxon>
        <taxon>PACMAD clade</taxon>
        <taxon>Chloridoideae</taxon>
        <taxon>Eragrostideae</taxon>
        <taxon>Eragrostidinae</taxon>
        <taxon>Eragrostis</taxon>
    </lineage>
</organism>
<feature type="region of interest" description="Disordered" evidence="1">
    <location>
        <begin position="1"/>
        <end position="43"/>
    </location>
</feature>
<dbReference type="Gramene" id="TVU09812">
    <property type="protein sequence ID" value="TVU09812"/>
    <property type="gene ID" value="EJB05_43308"/>
</dbReference>
<dbReference type="AlphaFoldDB" id="A0A5J9TEV6"/>
<dbReference type="Proteomes" id="UP000324897">
    <property type="component" value="Chromosome 3"/>
</dbReference>
<gene>
    <name evidence="2" type="ORF">EJB05_43308</name>
</gene>
<feature type="compositionally biased region" description="Polar residues" evidence="1">
    <location>
        <begin position="32"/>
        <end position="41"/>
    </location>
</feature>
<protein>
    <submittedName>
        <fullName evidence="2">Uncharacterized protein</fullName>
    </submittedName>
</protein>
<evidence type="ECO:0000313" key="2">
    <source>
        <dbReference type="EMBL" id="TVU09812.1"/>
    </source>
</evidence>
<reference evidence="2 3" key="1">
    <citation type="journal article" date="2019" name="Sci. Rep.">
        <title>A high-quality genome of Eragrostis curvula grass provides insights into Poaceae evolution and supports new strategies to enhance forage quality.</title>
        <authorList>
            <person name="Carballo J."/>
            <person name="Santos B.A.C.M."/>
            <person name="Zappacosta D."/>
            <person name="Garbus I."/>
            <person name="Selva J.P."/>
            <person name="Gallo C.A."/>
            <person name="Diaz A."/>
            <person name="Albertini E."/>
            <person name="Caccamo M."/>
            <person name="Echenique V."/>
        </authorList>
    </citation>
    <scope>NUCLEOTIDE SEQUENCE [LARGE SCALE GENOMIC DNA]</scope>
    <source>
        <strain evidence="3">cv. Victoria</strain>
        <tissue evidence="2">Leaf</tissue>
    </source>
</reference>
<comment type="caution">
    <text evidence="2">The sequence shown here is derived from an EMBL/GenBank/DDBJ whole genome shotgun (WGS) entry which is preliminary data.</text>
</comment>
<name>A0A5J9TEV6_9POAL</name>
<feature type="non-terminal residue" evidence="2">
    <location>
        <position position="1"/>
    </location>
</feature>
<accession>A0A5J9TEV6</accession>
<sequence>TAPPPPSSPTATNACWLQPGTRPHDADGSLARDSTVSATSQERSDPLILLLLSANNQGKDNHD</sequence>
<evidence type="ECO:0000313" key="3">
    <source>
        <dbReference type="Proteomes" id="UP000324897"/>
    </source>
</evidence>
<evidence type="ECO:0000256" key="1">
    <source>
        <dbReference type="SAM" id="MobiDB-lite"/>
    </source>
</evidence>
<keyword evidence="3" id="KW-1185">Reference proteome</keyword>
<dbReference type="EMBL" id="RWGY01000039">
    <property type="protein sequence ID" value="TVU09812.1"/>
    <property type="molecule type" value="Genomic_DNA"/>
</dbReference>